<keyword evidence="2" id="KW-0812">Transmembrane</keyword>
<reference evidence="4" key="1">
    <citation type="journal article" date="2015" name="PLoS Genet.">
        <title>The dynamic genome and transcriptome of the human fungal pathogen Blastomyces and close relative Emmonsia.</title>
        <authorList>
            <person name="Munoz J.F."/>
            <person name="Gauthier G.M."/>
            <person name="Desjardins C.A."/>
            <person name="Gallo J.E."/>
            <person name="Holder J."/>
            <person name="Sullivan T.D."/>
            <person name="Marty A.J."/>
            <person name="Carmen J.C."/>
            <person name="Chen Z."/>
            <person name="Ding L."/>
            <person name="Gujja S."/>
            <person name="Magrini V."/>
            <person name="Misas E."/>
            <person name="Mitreva M."/>
            <person name="Priest M."/>
            <person name="Saif S."/>
            <person name="Whiston E.A."/>
            <person name="Young S."/>
            <person name="Zeng Q."/>
            <person name="Goldman W.E."/>
            <person name="Mardis E.R."/>
            <person name="Taylor J.W."/>
            <person name="McEwen J.G."/>
            <person name="Clay O.K."/>
            <person name="Klein B.S."/>
            <person name="Cuomo C.A."/>
        </authorList>
    </citation>
    <scope>NUCLEOTIDE SEQUENCE [LARGE SCALE GENOMIC DNA]</scope>
    <source>
        <strain evidence="4">UAMH 139</strain>
    </source>
</reference>
<evidence type="ECO:0000313" key="4">
    <source>
        <dbReference type="Proteomes" id="UP000053573"/>
    </source>
</evidence>
<organism evidence="3 4">
    <name type="scientific">Blastomyces silverae</name>
    <dbReference type="NCBI Taxonomy" id="2060906"/>
    <lineage>
        <taxon>Eukaryota</taxon>
        <taxon>Fungi</taxon>
        <taxon>Dikarya</taxon>
        <taxon>Ascomycota</taxon>
        <taxon>Pezizomycotina</taxon>
        <taxon>Eurotiomycetes</taxon>
        <taxon>Eurotiomycetidae</taxon>
        <taxon>Onygenales</taxon>
        <taxon>Ajellomycetaceae</taxon>
        <taxon>Blastomyces</taxon>
    </lineage>
</organism>
<feature type="transmembrane region" description="Helical" evidence="2">
    <location>
        <begin position="139"/>
        <end position="167"/>
    </location>
</feature>
<keyword evidence="2" id="KW-0472">Membrane</keyword>
<feature type="region of interest" description="Disordered" evidence="1">
    <location>
        <begin position="331"/>
        <end position="366"/>
    </location>
</feature>
<accession>A0A0H1BCJ1</accession>
<feature type="transmembrane region" description="Helical" evidence="2">
    <location>
        <begin position="263"/>
        <end position="286"/>
    </location>
</feature>
<comment type="caution">
    <text evidence="3">The sequence shown here is derived from an EMBL/GenBank/DDBJ whole genome shotgun (WGS) entry which is preliminary data.</text>
</comment>
<dbReference type="OrthoDB" id="4507588at2759"/>
<feature type="transmembrane region" description="Helical" evidence="2">
    <location>
        <begin position="33"/>
        <end position="50"/>
    </location>
</feature>
<protein>
    <submittedName>
        <fullName evidence="3">Uncharacterized protein</fullName>
    </submittedName>
</protein>
<evidence type="ECO:0000313" key="3">
    <source>
        <dbReference type="EMBL" id="KLJ08798.1"/>
    </source>
</evidence>
<dbReference type="AlphaFoldDB" id="A0A0H1BCJ1"/>
<feature type="compositionally biased region" description="Low complexity" evidence="1">
    <location>
        <begin position="331"/>
        <end position="340"/>
    </location>
</feature>
<dbReference type="Proteomes" id="UP000053573">
    <property type="component" value="Unassembled WGS sequence"/>
</dbReference>
<feature type="transmembrane region" description="Helical" evidence="2">
    <location>
        <begin position="187"/>
        <end position="207"/>
    </location>
</feature>
<keyword evidence="4" id="KW-1185">Reference proteome</keyword>
<name>A0A0H1BCJ1_9EURO</name>
<evidence type="ECO:0000256" key="1">
    <source>
        <dbReference type="SAM" id="MobiDB-lite"/>
    </source>
</evidence>
<feature type="transmembrane region" description="Helical" evidence="2">
    <location>
        <begin position="228"/>
        <end position="251"/>
    </location>
</feature>
<sequence>MAPRRGGGGSFGGGSSASCSSYAFSIVTSKIDLVYFVAYLIIDSVLLWLAKRKLFGSKDGGKPPGRRYLMVSITVMVLAHTWGLVFLVLGQCDITNIPLSAKLSLVGVFLSVIATSSLVGALMISICKRLLQVANMSPRIIAILHILLSGGFAVFYFIATCIFIPLITEQFGYSSTNTESLVMAWNGVMTLAGVLLVVGMLSTAYTLMATMSRGASLKASRLRRYAPFLAVSCVGFGATFLAQQILTYSFAWKPSVSVTRGSLHALGFIFMFCYSSSFWFAVLFAASPALTNNERRSVAEEPFQQQQPTYEYPVQPNALGPNVPLMQQYPQQSYPQQSYPSVPPAQPYHANQQPYDPHHPKPPAAY</sequence>
<gene>
    <name evidence="3" type="ORF">EMPG_15766</name>
</gene>
<feature type="transmembrane region" description="Helical" evidence="2">
    <location>
        <begin position="103"/>
        <end position="127"/>
    </location>
</feature>
<evidence type="ECO:0000256" key="2">
    <source>
        <dbReference type="SAM" id="Phobius"/>
    </source>
</evidence>
<dbReference type="EMBL" id="LDEV01002515">
    <property type="protein sequence ID" value="KLJ08798.1"/>
    <property type="molecule type" value="Genomic_DNA"/>
</dbReference>
<proteinExistence type="predicted"/>
<keyword evidence="2" id="KW-1133">Transmembrane helix</keyword>
<dbReference type="PROSITE" id="PS51257">
    <property type="entry name" value="PROKAR_LIPOPROTEIN"/>
    <property type="match status" value="1"/>
</dbReference>
<feature type="transmembrane region" description="Helical" evidence="2">
    <location>
        <begin position="71"/>
        <end position="91"/>
    </location>
</feature>